<dbReference type="OrthoDB" id="838493at2759"/>
<dbReference type="SMART" id="SM01019">
    <property type="entry name" value="B3"/>
    <property type="match status" value="2"/>
</dbReference>
<reference evidence="8" key="1">
    <citation type="journal article" date="2010" name="Nat. Biotechnol.">
        <title>Draft genome sequence of the oilseed species Ricinus communis.</title>
        <authorList>
            <person name="Chan A.P."/>
            <person name="Crabtree J."/>
            <person name="Zhao Q."/>
            <person name="Lorenzi H."/>
            <person name="Orvis J."/>
            <person name="Puiu D."/>
            <person name="Melake-Berhan A."/>
            <person name="Jones K.M."/>
            <person name="Redman J."/>
            <person name="Chen G."/>
            <person name="Cahoon E.B."/>
            <person name="Gedil M."/>
            <person name="Stanke M."/>
            <person name="Haas B.J."/>
            <person name="Wortman J.R."/>
            <person name="Fraser-Liggett C.M."/>
            <person name="Ravel J."/>
            <person name="Rabinowicz P.D."/>
        </authorList>
    </citation>
    <scope>NUCLEOTIDE SEQUENCE [LARGE SCALE GENOMIC DNA]</scope>
    <source>
        <strain evidence="8">cv. Hale</strain>
    </source>
</reference>
<gene>
    <name evidence="7" type="ORF">RCOM_1592600</name>
</gene>
<dbReference type="PANTHER" id="PTHR31391:SF83">
    <property type="entry name" value="TF-B3 DOMAIN-CONTAINING PROTEIN"/>
    <property type="match status" value="1"/>
</dbReference>
<dbReference type="eggNOG" id="ENOG502QT0X">
    <property type="taxonomic scope" value="Eukaryota"/>
</dbReference>
<dbReference type="AlphaFoldDB" id="B9R7J9"/>
<feature type="domain" description="TF-B3" evidence="6">
    <location>
        <begin position="23"/>
        <end position="116"/>
    </location>
</feature>
<protein>
    <submittedName>
        <fullName evidence="7">DNA binding protein, putative</fullName>
    </submittedName>
</protein>
<dbReference type="Proteomes" id="UP000008311">
    <property type="component" value="Unassembled WGS sequence"/>
</dbReference>
<dbReference type="PROSITE" id="PS50863">
    <property type="entry name" value="B3"/>
    <property type="match status" value="2"/>
</dbReference>
<dbReference type="FunCoup" id="B9R7J9">
    <property type="interactions" value="31"/>
</dbReference>
<evidence type="ECO:0000256" key="3">
    <source>
        <dbReference type="ARBA" id="ARBA00023125"/>
    </source>
</evidence>
<evidence type="ECO:0000256" key="2">
    <source>
        <dbReference type="ARBA" id="ARBA00023015"/>
    </source>
</evidence>
<keyword evidence="5" id="KW-0539">Nucleus</keyword>
<accession>B9R7J9</accession>
<evidence type="ECO:0000313" key="7">
    <source>
        <dbReference type="EMBL" id="EEF52479.1"/>
    </source>
</evidence>
<evidence type="ECO:0000313" key="8">
    <source>
        <dbReference type="Proteomes" id="UP000008311"/>
    </source>
</evidence>
<dbReference type="GO" id="GO:0005634">
    <property type="term" value="C:nucleus"/>
    <property type="evidence" value="ECO:0007669"/>
    <property type="project" value="UniProtKB-SubCell"/>
</dbReference>
<evidence type="ECO:0000256" key="4">
    <source>
        <dbReference type="ARBA" id="ARBA00023163"/>
    </source>
</evidence>
<dbReference type="STRING" id="3988.B9R7J9"/>
<dbReference type="Gene3D" id="2.40.330.10">
    <property type="entry name" value="DNA-binding pseudobarrel domain"/>
    <property type="match status" value="2"/>
</dbReference>
<dbReference type="CDD" id="cd10017">
    <property type="entry name" value="B3_DNA"/>
    <property type="match status" value="2"/>
</dbReference>
<sequence length="360" mass="41403">MKEGACADCRSWEEKLYWMHFQYIYFCQFLLAGFNQRLAIPEKFTRNLRRKLRDTVTLKSPCGTAWEVCLTAHENTLFFDHGWREFVEYHSLEENDILVFKYNGESSFDVLMFDGQSMCEKAGSYFLAKRTHKGYNSTGYQSKRKTGESSAEVLSALPVDGNGGSPLKKPRHHNFHTTLGRPLISRAVNNKARREIKFKTPIDAPKTARKKEPYTWAEDAEAKADTAHDKAKLKVCQSAQAAVTSEGFIAVMKPTHVSKKFFMSIPSSWVSEHITCQENQYVILRIKEKTWQVRLYYRKRPNRGGLACGWKSFVLDNNIQEFDVCVFEPGNPLDNTMVLDVNIFRVVQDMNPHTPASLTR</sequence>
<dbReference type="KEGG" id="rcu:8260891"/>
<evidence type="ECO:0000259" key="6">
    <source>
        <dbReference type="PROSITE" id="PS50863"/>
    </source>
</evidence>
<proteinExistence type="predicted"/>
<dbReference type="OMA" id="HISCREN"/>
<name>B9R7J9_RICCO</name>
<keyword evidence="3" id="KW-0238">DNA-binding</keyword>
<evidence type="ECO:0000256" key="1">
    <source>
        <dbReference type="ARBA" id="ARBA00004123"/>
    </source>
</evidence>
<dbReference type="Pfam" id="PF02362">
    <property type="entry name" value="B3"/>
    <property type="match status" value="2"/>
</dbReference>
<dbReference type="GO" id="GO:0003677">
    <property type="term" value="F:DNA binding"/>
    <property type="evidence" value="ECO:0007669"/>
    <property type="project" value="UniProtKB-KW"/>
</dbReference>
<organism evidence="7 8">
    <name type="scientific">Ricinus communis</name>
    <name type="common">Castor bean</name>
    <dbReference type="NCBI Taxonomy" id="3988"/>
    <lineage>
        <taxon>Eukaryota</taxon>
        <taxon>Viridiplantae</taxon>
        <taxon>Streptophyta</taxon>
        <taxon>Embryophyta</taxon>
        <taxon>Tracheophyta</taxon>
        <taxon>Spermatophyta</taxon>
        <taxon>Magnoliopsida</taxon>
        <taxon>eudicotyledons</taxon>
        <taxon>Gunneridae</taxon>
        <taxon>Pentapetalae</taxon>
        <taxon>rosids</taxon>
        <taxon>fabids</taxon>
        <taxon>Malpighiales</taxon>
        <taxon>Euphorbiaceae</taxon>
        <taxon>Acalyphoideae</taxon>
        <taxon>Acalypheae</taxon>
        <taxon>Ricinus</taxon>
    </lineage>
</organism>
<dbReference type="EMBL" id="EQ973772">
    <property type="protein sequence ID" value="EEF52479.1"/>
    <property type="molecule type" value="Genomic_DNA"/>
</dbReference>
<keyword evidence="4" id="KW-0804">Transcription</keyword>
<dbReference type="InParanoid" id="B9R7J9"/>
<feature type="domain" description="TF-B3" evidence="6">
    <location>
        <begin position="248"/>
        <end position="347"/>
    </location>
</feature>
<dbReference type="SUPFAM" id="SSF101936">
    <property type="entry name" value="DNA-binding pseudobarrel domain"/>
    <property type="match status" value="2"/>
</dbReference>
<evidence type="ECO:0000256" key="5">
    <source>
        <dbReference type="ARBA" id="ARBA00023242"/>
    </source>
</evidence>
<keyword evidence="8" id="KW-1185">Reference proteome</keyword>
<dbReference type="InterPro" id="IPR015300">
    <property type="entry name" value="DNA-bd_pseudobarrel_sf"/>
</dbReference>
<dbReference type="InterPro" id="IPR003340">
    <property type="entry name" value="B3_DNA-bd"/>
</dbReference>
<dbReference type="PANTHER" id="PTHR31391">
    <property type="entry name" value="B3 DOMAIN-CONTAINING PROTEIN OS11G0197600-RELATED"/>
    <property type="match status" value="1"/>
</dbReference>
<keyword evidence="2" id="KW-0805">Transcription regulation</keyword>
<comment type="subcellular location">
    <subcellularLocation>
        <location evidence="1">Nucleus</location>
    </subcellularLocation>
</comment>
<dbReference type="InterPro" id="IPR044837">
    <property type="entry name" value="REM16-like"/>
</dbReference>